<accession>A0A0F8W434</accession>
<dbReference type="AlphaFoldDB" id="A0A0F8W434"/>
<feature type="non-terminal residue" evidence="1">
    <location>
        <position position="1"/>
    </location>
</feature>
<evidence type="ECO:0000313" key="1">
    <source>
        <dbReference type="EMBL" id="KKK51477.1"/>
    </source>
</evidence>
<dbReference type="EMBL" id="LAZR01067490">
    <property type="protein sequence ID" value="KKK51477.1"/>
    <property type="molecule type" value="Genomic_DNA"/>
</dbReference>
<organism evidence="1">
    <name type="scientific">marine sediment metagenome</name>
    <dbReference type="NCBI Taxonomy" id="412755"/>
    <lineage>
        <taxon>unclassified sequences</taxon>
        <taxon>metagenomes</taxon>
        <taxon>ecological metagenomes</taxon>
    </lineage>
</organism>
<gene>
    <name evidence="1" type="ORF">LCGC14_3114590</name>
</gene>
<name>A0A0F8W434_9ZZZZ</name>
<proteinExistence type="predicted"/>
<reference evidence="1" key="1">
    <citation type="journal article" date="2015" name="Nature">
        <title>Complex archaea that bridge the gap between prokaryotes and eukaryotes.</title>
        <authorList>
            <person name="Spang A."/>
            <person name="Saw J.H."/>
            <person name="Jorgensen S.L."/>
            <person name="Zaremba-Niedzwiedzka K."/>
            <person name="Martijn J."/>
            <person name="Lind A.E."/>
            <person name="van Eijk R."/>
            <person name="Schleper C."/>
            <person name="Guy L."/>
            <person name="Ettema T.J."/>
        </authorList>
    </citation>
    <scope>NUCLEOTIDE SEQUENCE</scope>
</reference>
<comment type="caution">
    <text evidence="1">The sequence shown here is derived from an EMBL/GenBank/DDBJ whole genome shotgun (WGS) entry which is preliminary data.</text>
</comment>
<sequence length="47" mass="5683">YHEHWCKLAQFMAGIGLVVRRWEREAEESEWKPIPDTEWKINLETGL</sequence>
<protein>
    <submittedName>
        <fullName evidence="1">Uncharacterized protein</fullName>
    </submittedName>
</protein>